<dbReference type="EMBL" id="MN739380">
    <property type="protein sequence ID" value="QHT01708.1"/>
    <property type="molecule type" value="Genomic_DNA"/>
</dbReference>
<organism evidence="2">
    <name type="scientific">viral metagenome</name>
    <dbReference type="NCBI Taxonomy" id="1070528"/>
    <lineage>
        <taxon>unclassified sequences</taxon>
        <taxon>metagenomes</taxon>
        <taxon>organismal metagenomes</taxon>
    </lineage>
</organism>
<feature type="transmembrane region" description="Helical" evidence="1">
    <location>
        <begin position="200"/>
        <end position="220"/>
    </location>
</feature>
<name>A0A6C0CAT8_9ZZZZ</name>
<protein>
    <submittedName>
        <fullName evidence="2">Uncharacterized protein</fullName>
    </submittedName>
</protein>
<keyword evidence="1" id="KW-0472">Membrane</keyword>
<keyword evidence="1" id="KW-1133">Transmembrane helix</keyword>
<evidence type="ECO:0000256" key="1">
    <source>
        <dbReference type="SAM" id="Phobius"/>
    </source>
</evidence>
<keyword evidence="1" id="KW-0812">Transmembrane</keyword>
<accession>A0A6C0CAT8</accession>
<evidence type="ECO:0000313" key="2">
    <source>
        <dbReference type="EMBL" id="QHT01708.1"/>
    </source>
</evidence>
<dbReference type="AlphaFoldDB" id="A0A6C0CAT8"/>
<feature type="transmembrane region" description="Helical" evidence="1">
    <location>
        <begin position="78"/>
        <end position="98"/>
    </location>
</feature>
<feature type="transmembrane region" description="Helical" evidence="1">
    <location>
        <begin position="132"/>
        <end position="155"/>
    </location>
</feature>
<feature type="transmembrane region" description="Helical" evidence="1">
    <location>
        <begin position="50"/>
        <end position="72"/>
    </location>
</feature>
<sequence>MTSIDSSYNINENDLKAQQTINENDLKRSDLKEQQTLKPKRTLLQKIIKLHIFFCVQVTTILIATLIASRFYKCYDVLIYFSFGSFISVLFIAAYSLLLKFDVLASREFNEKYNNSIFNLWKRYVPYDETSFFPAMASFAIAWHIVFALLALYYVKGFIANSISTNYSYITSYIALVLLYVMNYNSGFKLYNNSLKMTNYEFNVAMAILFSISVGVIYYFETIKSNYLNTNCLLYLI</sequence>
<reference evidence="2" key="1">
    <citation type="journal article" date="2020" name="Nature">
        <title>Giant virus diversity and host interactions through global metagenomics.</title>
        <authorList>
            <person name="Schulz F."/>
            <person name="Roux S."/>
            <person name="Paez-Espino D."/>
            <person name="Jungbluth S."/>
            <person name="Walsh D.A."/>
            <person name="Denef V.J."/>
            <person name="McMahon K.D."/>
            <person name="Konstantinidis K.T."/>
            <person name="Eloe-Fadrosh E.A."/>
            <person name="Kyrpides N.C."/>
            <person name="Woyke T."/>
        </authorList>
    </citation>
    <scope>NUCLEOTIDE SEQUENCE</scope>
    <source>
        <strain evidence="2">GVMAG-M-3300020523-10</strain>
    </source>
</reference>
<proteinExistence type="predicted"/>
<feature type="transmembrane region" description="Helical" evidence="1">
    <location>
        <begin position="167"/>
        <end position="188"/>
    </location>
</feature>